<keyword evidence="5" id="KW-1185">Reference proteome</keyword>
<name>A0ABU1ADZ6_9BACT</name>
<dbReference type="SUPFAM" id="SSF53649">
    <property type="entry name" value="Alkaline phosphatase-like"/>
    <property type="match status" value="1"/>
</dbReference>
<comment type="caution">
    <text evidence="4">The sequence shown here is derived from an EMBL/GenBank/DDBJ whole genome shotgun (WGS) entry which is preliminary data.</text>
</comment>
<evidence type="ECO:0000256" key="2">
    <source>
        <dbReference type="ARBA" id="ARBA00022801"/>
    </source>
</evidence>
<dbReference type="PANTHER" id="PTHR45953:SF1">
    <property type="entry name" value="IDURONATE 2-SULFATASE"/>
    <property type="match status" value="1"/>
</dbReference>
<dbReference type="EMBL" id="JARXIC010000001">
    <property type="protein sequence ID" value="MDQ8192824.1"/>
    <property type="molecule type" value="Genomic_DNA"/>
</dbReference>
<dbReference type="PANTHER" id="PTHR45953">
    <property type="entry name" value="IDURONATE 2-SULFATASE"/>
    <property type="match status" value="1"/>
</dbReference>
<dbReference type="Pfam" id="PF00884">
    <property type="entry name" value="Sulfatase"/>
    <property type="match status" value="1"/>
</dbReference>
<dbReference type="Proteomes" id="UP001243717">
    <property type="component" value="Unassembled WGS sequence"/>
</dbReference>
<dbReference type="Gene3D" id="3.40.720.10">
    <property type="entry name" value="Alkaline Phosphatase, subunit A"/>
    <property type="match status" value="1"/>
</dbReference>
<evidence type="ECO:0000259" key="3">
    <source>
        <dbReference type="Pfam" id="PF00884"/>
    </source>
</evidence>
<accession>A0ABU1ADZ6</accession>
<dbReference type="RefSeq" id="WP_308983334.1">
    <property type="nucleotide sequence ID" value="NZ_JARXIC010000001.1"/>
</dbReference>
<evidence type="ECO:0000313" key="5">
    <source>
        <dbReference type="Proteomes" id="UP001243717"/>
    </source>
</evidence>
<gene>
    <name evidence="4" type="ORF">QEH59_00205</name>
</gene>
<sequence length="490" mass="54543">MNLLLIYTDEQRADAISQLGHPQISTPNLDALAKESQVFERCYATQPVCTPSRASLHTGLYPHATGATDNNLPLDSDLRCLPEWLSCGKHATGHIGKWHLGDEIFAQHGFDEWISTEDLYAKHYSDGRDRHETSDYLKFLVEQGYPPNANRSTVACMPEGLTKAGFMGDKACDFIERHQSHPFALAVSFLEPHMPFFGPRNTQYKPEACPLPGNYEAIPDERSHLKKRLWHAALREQGYGNVINHLGEPVPAHQLRDTSDWRRLQANYYGLISMVDHQVGRILEKLSACDLDQDTLVVFTSDHGDMMGSHQLLTKGLPYEESVRVPLFIRVPGKAAGTVPHAVSLVDLLPTMLDLMGESVPDGLHGASLKPYIDGQVPKNIADVLIQWNGNASPISVENAIKAFPEPIEQEQVEQAFSDPVRTIISQDGWKLSMSPHGLGNELYNLNEDPGEWVNLYHTTAGQSMVPSLYDRLAKRMKAVNDSVALPCLN</sequence>
<proteinExistence type="predicted"/>
<reference evidence="4 5" key="1">
    <citation type="submission" date="2023-04" db="EMBL/GenBank/DDBJ databases">
        <title>A novel bacteria isolated from coastal sediment.</title>
        <authorList>
            <person name="Liu X.-J."/>
            <person name="Du Z.-J."/>
        </authorList>
    </citation>
    <scope>NUCLEOTIDE SEQUENCE [LARGE SCALE GENOMIC DNA]</scope>
    <source>
        <strain evidence="4 5">SDUM461004</strain>
    </source>
</reference>
<keyword evidence="1" id="KW-0479">Metal-binding</keyword>
<evidence type="ECO:0000313" key="4">
    <source>
        <dbReference type="EMBL" id="MDQ8192824.1"/>
    </source>
</evidence>
<organism evidence="4 5">
    <name type="scientific">Thalassobacterium sedimentorum</name>
    <dbReference type="NCBI Taxonomy" id="3041258"/>
    <lineage>
        <taxon>Bacteria</taxon>
        <taxon>Pseudomonadati</taxon>
        <taxon>Verrucomicrobiota</taxon>
        <taxon>Opitutia</taxon>
        <taxon>Puniceicoccales</taxon>
        <taxon>Coraliomargaritaceae</taxon>
        <taxon>Thalassobacterium</taxon>
    </lineage>
</organism>
<dbReference type="InterPro" id="IPR017850">
    <property type="entry name" value="Alkaline_phosphatase_core_sf"/>
</dbReference>
<evidence type="ECO:0000256" key="1">
    <source>
        <dbReference type="ARBA" id="ARBA00022723"/>
    </source>
</evidence>
<keyword evidence="2" id="KW-0378">Hydrolase</keyword>
<feature type="domain" description="Sulfatase N-terminal" evidence="3">
    <location>
        <begin position="2"/>
        <end position="357"/>
    </location>
</feature>
<protein>
    <submittedName>
        <fullName evidence="4">Sulfatase-like hydrolase/transferase</fullName>
    </submittedName>
</protein>
<dbReference type="InterPro" id="IPR000917">
    <property type="entry name" value="Sulfatase_N"/>
</dbReference>